<dbReference type="CDD" id="cd02440">
    <property type="entry name" value="AdoMet_MTases"/>
    <property type="match status" value="1"/>
</dbReference>
<keyword evidence="3 7" id="KW-0489">Methyltransferase</keyword>
<name>A0A5C0XRS0_PYRFU</name>
<organism evidence="10 11">
    <name type="scientific">Pyrococcus furiosus (strain ATCC 43587 / DSM 3638 / JCM 8422 / Vc1)</name>
    <dbReference type="NCBI Taxonomy" id="186497"/>
    <lineage>
        <taxon>Archaea</taxon>
        <taxon>Methanobacteriati</taxon>
        <taxon>Methanobacteriota</taxon>
        <taxon>Thermococci</taxon>
        <taxon>Thermococcales</taxon>
        <taxon>Thermococcaceae</taxon>
        <taxon>Pyrococcus</taxon>
    </lineage>
</organism>
<comment type="similarity">
    <text evidence="7">Belongs to the class I-like SAM-binding methyltransferase superfamily. rRNA adenine N(6)-methyltransferase family. RsmA subfamily.</text>
</comment>
<feature type="binding site" evidence="7 8">
    <location>
        <position position="50"/>
    </location>
    <ligand>
        <name>S-adenosyl-L-methionine</name>
        <dbReference type="ChEBI" id="CHEBI:59789"/>
    </ligand>
</feature>
<dbReference type="FunFam" id="3.40.50.150:FF:000023">
    <property type="entry name" value="Ribosomal RNA small subunit methyltransferase A"/>
    <property type="match status" value="1"/>
</dbReference>
<feature type="binding site" evidence="7 8">
    <location>
        <position position="110"/>
    </location>
    <ligand>
        <name>S-adenosyl-L-methionine</name>
        <dbReference type="ChEBI" id="CHEBI:59789"/>
    </ligand>
</feature>
<keyword evidence="1 7" id="KW-0963">Cytoplasm</keyword>
<dbReference type="InterPro" id="IPR011530">
    <property type="entry name" value="rRNA_adenine_dimethylase"/>
</dbReference>
<keyword evidence="5 7" id="KW-0949">S-adenosyl-L-methionine</keyword>
<dbReference type="Gene3D" id="3.40.50.150">
    <property type="entry name" value="Vaccinia Virus protein VP39"/>
    <property type="match status" value="1"/>
</dbReference>
<dbReference type="PROSITE" id="PS51689">
    <property type="entry name" value="SAM_RNA_A_N6_MT"/>
    <property type="match status" value="1"/>
</dbReference>
<sequence>MRDKLFYFLSKYNFSPRDKIGQNFLIMRDVIIKAVETSEIKKSDVVLEVGPGFGFLTDELSKRAGKVYAIELDKRIIEILENEYNWENVEIIQGDAVKIEWPEFNKVVSNIPYQISSPFTFKLLKHDFEKAVVMYQLEFAKRMVAKPGDRNYSRLSLMVNALANAKIVMKIGRGAFYPKPKVDSALVLIVPKPKDERIELNENLVKALFQHRRKLVSKALKESCHMLGINKKELKTLKNILENVPHAKKRVFELTPEEVKEIEEFLKIQGIIN</sequence>
<dbReference type="GeneID" id="41713683"/>
<feature type="binding site" evidence="7 8">
    <location>
        <position position="25"/>
    </location>
    <ligand>
        <name>S-adenosyl-L-methionine</name>
        <dbReference type="ChEBI" id="CHEBI:59789"/>
    </ligand>
</feature>
<dbReference type="Gene3D" id="1.10.8.100">
    <property type="entry name" value="Ribosomal RNA adenine dimethylase-like, domain 2"/>
    <property type="match status" value="1"/>
</dbReference>
<protein>
    <recommendedName>
        <fullName evidence="7">Probable ribosomal RNA small subunit methyltransferase A</fullName>
        <ecNumber evidence="7">2.1.1.-</ecNumber>
    </recommendedName>
    <alternativeName>
        <fullName evidence="7">16S rRNA dimethyladenosine transferase</fullName>
    </alternativeName>
    <alternativeName>
        <fullName evidence="7">16S rRNA dimethylase</fullName>
    </alternativeName>
    <alternativeName>
        <fullName evidence="7">S-adenosylmethionine-6-N',N'-adenosyl(rRNA) dimethyltransferase</fullName>
    </alternativeName>
</protein>
<gene>
    <name evidence="7" type="primary">rsmA</name>
    <name evidence="7" type="synonym">ksgA</name>
    <name evidence="10" type="ORF">PFDSM3638_09370</name>
</gene>
<comment type="subcellular location">
    <subcellularLocation>
        <location evidence="7">Cytoplasm</location>
    </subcellularLocation>
</comment>
<feature type="binding site" evidence="7 8">
    <location>
        <position position="95"/>
    </location>
    <ligand>
        <name>S-adenosyl-L-methionine</name>
        <dbReference type="ChEBI" id="CHEBI:59789"/>
    </ligand>
</feature>
<dbReference type="InterPro" id="IPR001737">
    <property type="entry name" value="KsgA/Erm"/>
</dbReference>
<dbReference type="KEGG" id="pfu:PF1863"/>
<evidence type="ECO:0000313" key="11">
    <source>
        <dbReference type="Proteomes" id="UP000324354"/>
    </source>
</evidence>
<dbReference type="InterPro" id="IPR029063">
    <property type="entry name" value="SAM-dependent_MTases_sf"/>
</dbReference>
<dbReference type="NCBIfam" id="TIGR00755">
    <property type="entry name" value="ksgA"/>
    <property type="match status" value="1"/>
</dbReference>
<evidence type="ECO:0000256" key="3">
    <source>
        <dbReference type="ARBA" id="ARBA00022603"/>
    </source>
</evidence>
<keyword evidence="6 7" id="KW-0694">RNA-binding</keyword>
<dbReference type="InterPro" id="IPR020598">
    <property type="entry name" value="rRNA_Ade_methylase_Trfase_N"/>
</dbReference>
<dbReference type="PANTHER" id="PTHR11727">
    <property type="entry name" value="DIMETHYLADENOSINE TRANSFERASE"/>
    <property type="match status" value="1"/>
</dbReference>
<dbReference type="SMART" id="SM00650">
    <property type="entry name" value="rADc"/>
    <property type="match status" value="1"/>
</dbReference>
<dbReference type="AlphaFoldDB" id="A0A5C0XRS0"/>
<dbReference type="InterPro" id="IPR023165">
    <property type="entry name" value="rRNA_Ade_diMease-like_C"/>
</dbReference>
<dbReference type="EMBL" id="CP023154">
    <property type="protein sequence ID" value="QEK79461.1"/>
    <property type="molecule type" value="Genomic_DNA"/>
</dbReference>
<dbReference type="GeneID" id="13301317"/>
<accession>A0A5C0XRS0</accession>
<evidence type="ECO:0000256" key="7">
    <source>
        <dbReference type="HAMAP-Rule" id="MF_00607"/>
    </source>
</evidence>
<evidence type="ECO:0000256" key="5">
    <source>
        <dbReference type="ARBA" id="ARBA00022691"/>
    </source>
</evidence>
<dbReference type="OrthoDB" id="9883at2157"/>
<dbReference type="EC" id="2.1.1.-" evidence="7"/>
<dbReference type="SUPFAM" id="SSF53335">
    <property type="entry name" value="S-adenosyl-L-methionine-dependent methyltransferases"/>
    <property type="match status" value="1"/>
</dbReference>
<dbReference type="PROSITE" id="PS01131">
    <property type="entry name" value="RRNA_A_DIMETH"/>
    <property type="match status" value="1"/>
</dbReference>
<feature type="domain" description="Ribosomal RNA adenine methylase transferase N-terminal" evidence="9">
    <location>
        <begin position="30"/>
        <end position="193"/>
    </location>
</feature>
<evidence type="ECO:0000259" key="9">
    <source>
        <dbReference type="SMART" id="SM00650"/>
    </source>
</evidence>
<dbReference type="HAMAP" id="MF_00607">
    <property type="entry name" value="16SrRNA_methyltr_A"/>
    <property type="match status" value="1"/>
</dbReference>
<evidence type="ECO:0000256" key="8">
    <source>
        <dbReference type="PROSITE-ProRule" id="PRU01026"/>
    </source>
</evidence>
<evidence type="ECO:0000256" key="1">
    <source>
        <dbReference type="ARBA" id="ARBA00022490"/>
    </source>
</evidence>
<evidence type="ECO:0000256" key="4">
    <source>
        <dbReference type="ARBA" id="ARBA00022679"/>
    </source>
</evidence>
<proteinExistence type="inferred from homology"/>
<reference evidence="10 11" key="1">
    <citation type="submission" date="2017-08" db="EMBL/GenBank/DDBJ databases">
        <title>Resequencing and Reannotation of the genome of Pyrococcus furiosus type strain DSM3638.</title>
        <authorList>
            <person name="Reichelt R.M."/>
            <person name="Bunk B."/>
        </authorList>
    </citation>
    <scope>NUCLEOTIDE SEQUENCE [LARGE SCALE GENOMIC DNA]</scope>
    <source>
        <strain evidence="10 11">DSM 3638</strain>
    </source>
</reference>
<evidence type="ECO:0000256" key="2">
    <source>
        <dbReference type="ARBA" id="ARBA00022552"/>
    </source>
</evidence>
<dbReference type="GO" id="GO:0000179">
    <property type="term" value="F:rRNA (adenine-N6,N6-)-dimethyltransferase activity"/>
    <property type="evidence" value="ECO:0007669"/>
    <property type="project" value="UniProtKB-UniRule"/>
</dbReference>
<comment type="function">
    <text evidence="7">Specifically dimethylates two adjacent adenosines in the loop of a conserved hairpin near the 3'-end of 16S rRNA in the 30S particle. May play a critical role in biogenesis of 30S subunits.</text>
</comment>
<evidence type="ECO:0000313" key="10">
    <source>
        <dbReference type="EMBL" id="QEK79461.1"/>
    </source>
</evidence>
<dbReference type="SMR" id="A0A5C0XRS0"/>
<dbReference type="GO" id="GO:0003723">
    <property type="term" value="F:RNA binding"/>
    <property type="evidence" value="ECO:0007669"/>
    <property type="project" value="UniProtKB-UniRule"/>
</dbReference>
<dbReference type="GO" id="GO:0005737">
    <property type="term" value="C:cytoplasm"/>
    <property type="evidence" value="ECO:0007669"/>
    <property type="project" value="UniProtKB-SubCell"/>
</dbReference>
<dbReference type="Proteomes" id="UP000324354">
    <property type="component" value="Chromosome"/>
</dbReference>
<dbReference type="InterPro" id="IPR020596">
    <property type="entry name" value="rRNA_Ade_Mease_Trfase_CS"/>
</dbReference>
<feature type="binding site" evidence="7 8">
    <location>
        <position position="23"/>
    </location>
    <ligand>
        <name>S-adenosyl-L-methionine</name>
        <dbReference type="ChEBI" id="CHEBI:59789"/>
    </ligand>
</feature>
<dbReference type="PANTHER" id="PTHR11727:SF7">
    <property type="entry name" value="DIMETHYLADENOSINE TRANSFERASE-RELATED"/>
    <property type="match status" value="1"/>
</dbReference>
<feature type="binding site" evidence="7 8">
    <location>
        <position position="71"/>
    </location>
    <ligand>
        <name>S-adenosyl-L-methionine</name>
        <dbReference type="ChEBI" id="CHEBI:59789"/>
    </ligand>
</feature>
<evidence type="ECO:0000256" key="6">
    <source>
        <dbReference type="ARBA" id="ARBA00022884"/>
    </source>
</evidence>
<dbReference type="RefSeq" id="WP_011013003.1">
    <property type="nucleotide sequence ID" value="NC_003413.1"/>
</dbReference>
<dbReference type="Pfam" id="PF00398">
    <property type="entry name" value="RrnaAD"/>
    <property type="match status" value="1"/>
</dbReference>
<keyword evidence="4 7" id="KW-0808">Transferase</keyword>
<keyword evidence="2 7" id="KW-0698">rRNA processing</keyword>